<name>A0ABT9Y0P3_9BACI</name>
<evidence type="ECO:0000313" key="3">
    <source>
        <dbReference type="Proteomes" id="UP001224122"/>
    </source>
</evidence>
<protein>
    <submittedName>
        <fullName evidence="2">Uncharacterized protein</fullName>
    </submittedName>
</protein>
<reference evidence="2 3" key="1">
    <citation type="submission" date="2023-07" db="EMBL/GenBank/DDBJ databases">
        <title>Genomic Encyclopedia of Type Strains, Phase IV (KMG-IV): sequencing the most valuable type-strain genomes for metagenomic binning, comparative biology and taxonomic classification.</title>
        <authorList>
            <person name="Goeker M."/>
        </authorList>
    </citation>
    <scope>NUCLEOTIDE SEQUENCE [LARGE SCALE GENOMIC DNA]</scope>
    <source>
        <strain evidence="2 3">DSM 27594</strain>
    </source>
</reference>
<gene>
    <name evidence="2" type="ORF">J2S10_004589</name>
</gene>
<organism evidence="2 3">
    <name type="scientific">Neobacillus ginsengisoli</name>
    <dbReference type="NCBI Taxonomy" id="904295"/>
    <lineage>
        <taxon>Bacteria</taxon>
        <taxon>Bacillati</taxon>
        <taxon>Bacillota</taxon>
        <taxon>Bacilli</taxon>
        <taxon>Bacillales</taxon>
        <taxon>Bacillaceae</taxon>
        <taxon>Neobacillus</taxon>
    </lineage>
</organism>
<feature type="region of interest" description="Disordered" evidence="1">
    <location>
        <begin position="119"/>
        <end position="153"/>
    </location>
</feature>
<sequence>MSKLEFLEINRNFKSYYRTLRDVNYYLINDTELDKEQIQATTQVLTKLIYGFIRTNGTLFRDMTSEQYNKEYHMFYDDFFSIIENSGVNNVDFDNFTTLLDEIIGVANSRTDTLRRIKKSMQEDEADDEEDEGLEIKISSEKEDDDEEKDAADEVSVVTGGANVVHDPKDVGVTAERAVNDKIKVGSNKSANVIEKVGIVSNEVKTFDVEELDEEINTFESEDVFHYRPKRKRYR</sequence>
<feature type="compositionally biased region" description="Acidic residues" evidence="1">
    <location>
        <begin position="142"/>
        <end position="153"/>
    </location>
</feature>
<evidence type="ECO:0000313" key="2">
    <source>
        <dbReference type="EMBL" id="MDQ0201383.1"/>
    </source>
</evidence>
<dbReference type="Proteomes" id="UP001224122">
    <property type="component" value="Unassembled WGS sequence"/>
</dbReference>
<dbReference type="RefSeq" id="WP_307412615.1">
    <property type="nucleotide sequence ID" value="NZ_JAUSTW010000009.1"/>
</dbReference>
<proteinExistence type="predicted"/>
<feature type="compositionally biased region" description="Acidic residues" evidence="1">
    <location>
        <begin position="123"/>
        <end position="133"/>
    </location>
</feature>
<accession>A0ABT9Y0P3</accession>
<evidence type="ECO:0000256" key="1">
    <source>
        <dbReference type="SAM" id="MobiDB-lite"/>
    </source>
</evidence>
<comment type="caution">
    <text evidence="2">The sequence shown here is derived from an EMBL/GenBank/DDBJ whole genome shotgun (WGS) entry which is preliminary data.</text>
</comment>
<keyword evidence="3" id="KW-1185">Reference proteome</keyword>
<dbReference type="EMBL" id="JAUSTW010000009">
    <property type="protein sequence ID" value="MDQ0201383.1"/>
    <property type="molecule type" value="Genomic_DNA"/>
</dbReference>